<reference evidence="1" key="1">
    <citation type="submission" date="2022-07" db="EMBL/GenBank/DDBJ databases">
        <title>Phylogenomic reconstructions and comparative analyses of Kickxellomycotina fungi.</title>
        <authorList>
            <person name="Reynolds N.K."/>
            <person name="Stajich J.E."/>
            <person name="Barry K."/>
            <person name="Grigoriev I.V."/>
            <person name="Crous P."/>
            <person name="Smith M.E."/>
        </authorList>
    </citation>
    <scope>NUCLEOTIDE SEQUENCE</scope>
    <source>
        <strain evidence="1">CBS 102833</strain>
    </source>
</reference>
<protein>
    <submittedName>
        <fullName evidence="1">Uncharacterized protein</fullName>
    </submittedName>
</protein>
<evidence type="ECO:0000313" key="1">
    <source>
        <dbReference type="EMBL" id="KAJ2805847.1"/>
    </source>
</evidence>
<name>A0ACC1LCF4_9FUNG</name>
<comment type="caution">
    <text evidence="1">The sequence shown here is derived from an EMBL/GenBank/DDBJ whole genome shotgun (WGS) entry which is preliminary data.</text>
</comment>
<keyword evidence="2" id="KW-1185">Reference proteome</keyword>
<gene>
    <name evidence="1" type="ORF">H4S07_003926</name>
</gene>
<organism evidence="1 2">
    <name type="scientific">Coemansia furcata</name>
    <dbReference type="NCBI Taxonomy" id="417177"/>
    <lineage>
        <taxon>Eukaryota</taxon>
        <taxon>Fungi</taxon>
        <taxon>Fungi incertae sedis</taxon>
        <taxon>Zoopagomycota</taxon>
        <taxon>Kickxellomycotina</taxon>
        <taxon>Kickxellomycetes</taxon>
        <taxon>Kickxellales</taxon>
        <taxon>Kickxellaceae</taxon>
        <taxon>Coemansia</taxon>
    </lineage>
</organism>
<sequence>MGAFREALTDADREWISKQKVYFVSTSPLDKDGHVNLSPKGYDGMHILSSTRLLLLDGRGSGCETIAHLRENKRITIMLCAFEGNPRIMRLFGTGTVYEPGSPEFDSLFEQHYSAEWKDPGRFNFVRSIIDVKLHLVGQSCGFAVPFMDFKAERPTLVNHMKGKSTDALMSSRRRDNTLSLDGIPSFLNGTDPSTAIRKSALAGVADRILPWVGGAALGVAIALAVVHYKPRISVLDKELTTVSYHGLVNFLLLLLSATLIRLAIENYLKYGILVSIPGASVSRRDWVATLAGLISVVGSFLAAYGIEKSAIPAARSRHTESGAATTTNPALVGVPVEERHTLLMHLANLGFVLVGPACITYFAIFQPALGTLVMSFACIMFLKLYSLAATNFDLRRAYRLNDSRLDNDPLRFSSFERGRLVVDPTWHGHRERHSDSDGSTEADGKPAAVKHIPMFKTRSSFSLNARALAEALVEGDDCIDAKADALPQPQLRLRQRSVSAASETLRRIAAASERCPTMTAVESTHSDGEAPSSHERSLPRTSQADHKAGKVEKVARHQILYSVSYPENVTLRNFGYFWLAPTLCYQPSYPLISGPIRKSFLAKRVAELVIIGMTMYVVIQQYAVPTLVGSVQAIDKRDGFWLSERVLKLSVISAIVWFLGFYAIFHAGLNALAEILRFADRAFYLDWWNSVDLAAYWREWNLPIHYFCKRHIMMPLISPPLSLPVNVGVMFTFLISAIMHELLFGIPTHCLKGYSFVGMMMQIPLIQLTQWLVRWRGPESGLGNAVFWISFCIVGQPLGVVQYYYTWVKNNP</sequence>
<accession>A0ACC1LCF4</accession>
<dbReference type="Proteomes" id="UP001140096">
    <property type="component" value="Unassembled WGS sequence"/>
</dbReference>
<evidence type="ECO:0000313" key="2">
    <source>
        <dbReference type="Proteomes" id="UP001140096"/>
    </source>
</evidence>
<proteinExistence type="predicted"/>
<dbReference type="EMBL" id="JANBUP010001422">
    <property type="protein sequence ID" value="KAJ2805847.1"/>
    <property type="molecule type" value="Genomic_DNA"/>
</dbReference>